<keyword evidence="8" id="KW-1185">Reference proteome</keyword>
<evidence type="ECO:0000256" key="5">
    <source>
        <dbReference type="SAM" id="Phobius"/>
    </source>
</evidence>
<evidence type="ECO:0000313" key="7">
    <source>
        <dbReference type="EMBL" id="KDR51758.1"/>
    </source>
</evidence>
<dbReference type="EMBL" id="JNGW01000095">
    <property type="protein sequence ID" value="KDR51758.1"/>
    <property type="molecule type" value="Genomic_DNA"/>
</dbReference>
<comment type="subcellular location">
    <subcellularLocation>
        <location evidence="1">Membrane</location>
        <topology evidence="1">Single-pass membrane protein</topology>
    </subcellularLocation>
</comment>
<dbReference type="PANTHER" id="PTHR36985">
    <property type="entry name" value="TRANSLOCATION AND ASSEMBLY MODULE SUBUNIT TAMB"/>
    <property type="match status" value="1"/>
</dbReference>
<evidence type="ECO:0000256" key="1">
    <source>
        <dbReference type="ARBA" id="ARBA00004167"/>
    </source>
</evidence>
<comment type="caution">
    <text evidence="7">The sequence shown here is derived from an EMBL/GenBank/DDBJ whole genome shotgun (WGS) entry which is preliminary data.</text>
</comment>
<evidence type="ECO:0000313" key="8">
    <source>
        <dbReference type="Proteomes" id="UP000027442"/>
    </source>
</evidence>
<organism evidence="7 8">
    <name type="scientific">Hoylesella loescheii DSM 19665 = JCM 12249 = ATCC 15930</name>
    <dbReference type="NCBI Taxonomy" id="1122985"/>
    <lineage>
        <taxon>Bacteria</taxon>
        <taxon>Pseudomonadati</taxon>
        <taxon>Bacteroidota</taxon>
        <taxon>Bacteroidia</taxon>
        <taxon>Bacteroidales</taxon>
        <taxon>Prevotellaceae</taxon>
        <taxon>Hoylesella</taxon>
    </lineage>
</organism>
<dbReference type="HOGENOM" id="CLU_002997_0_0_10"/>
<evidence type="ECO:0000256" key="4">
    <source>
        <dbReference type="ARBA" id="ARBA00023136"/>
    </source>
</evidence>
<proteinExistence type="predicted"/>
<dbReference type="Pfam" id="PF04357">
    <property type="entry name" value="TamB"/>
    <property type="match status" value="1"/>
</dbReference>
<dbReference type="Proteomes" id="UP000027442">
    <property type="component" value="Unassembled WGS sequence"/>
</dbReference>
<dbReference type="RefSeq" id="WP_018967456.1">
    <property type="nucleotide sequence ID" value="NZ_KB899214.1"/>
</dbReference>
<protein>
    <recommendedName>
        <fullName evidence="6">Translocation and assembly module TamB C-terminal domain-containing protein</fullName>
    </recommendedName>
</protein>
<evidence type="ECO:0000256" key="2">
    <source>
        <dbReference type="ARBA" id="ARBA00022692"/>
    </source>
</evidence>
<dbReference type="PANTHER" id="PTHR36985:SF1">
    <property type="entry name" value="TRANSLOCATION AND ASSEMBLY MODULE SUBUNIT TAMB"/>
    <property type="match status" value="1"/>
</dbReference>
<accession>A0A069QFW7</accession>
<evidence type="ECO:0000256" key="3">
    <source>
        <dbReference type="ARBA" id="ARBA00022989"/>
    </source>
</evidence>
<evidence type="ECO:0000259" key="6">
    <source>
        <dbReference type="Pfam" id="PF04357"/>
    </source>
</evidence>
<dbReference type="PATRIC" id="fig|1122985.7.peg.2251"/>
<dbReference type="GO" id="GO:0005886">
    <property type="term" value="C:plasma membrane"/>
    <property type="evidence" value="ECO:0007669"/>
    <property type="project" value="InterPro"/>
</dbReference>
<keyword evidence="3 5" id="KW-1133">Transmembrane helix</keyword>
<name>A0A069QFW7_HOYLO</name>
<feature type="domain" description="Translocation and assembly module TamB C-terminal" evidence="6">
    <location>
        <begin position="1094"/>
        <end position="1492"/>
    </location>
</feature>
<sequence>MKKYIRWAVIAIAIPIVLFLILVVLLYCPPVQNWAVKRVASYASQKMGMNITVDRVKLVFPLDLGIEGVRVLQPNDSISGQTDTIANVGKIVANVQLLPLLSNQVEVNELSLHNVRMNTANIVHEARIKGNVGLLLVQSRGVDLNSKTIRVNQAQLKDANLSVELSDTVPPDTTKTPVFWKIKVDKLLVERSKALLRTAGDTMAVLVDLPKLDAKNGYFDLYKNLYRIEMLNWQNGSLNYDLTYKPRTDGLDPNHIRLTELNLGIDSFYFCQPELKMNLRVCAFKEKSGVRVNHLSGHVALDSTRIVLPNLELRTPESSLTANFNMDMNAFDDVNPGKFYVSLHASLGKVDLLRAMGGMPEGFRKAFPNYPLRIDGVAKGNKERIAFSGLNVVLPTAFKLQTTGYVEKPMDARKRKGEIFLKANTYNLNFAKVLLDKKLQKQINIPSGIALNARAKMQGEVYQADATMREGGGSVQLKGRFDARKMAYEANVKLKSLALQHFLPNQGLHPFTGELEARGAGTDFMSPKTQLFAKVRIGRFHFGGYDFDKIAGKAQMHNGVITASLQSNNPLLKGSINVNGRNSGKLIKAHINTDLAKLDLYNLHLLDQKVVASFRSDLNLETNGKDYYKLEGNVADIMVNDTAKDYRLGAMNVNLFTNRDTTHANLVCGDFALRVSSKGGYAYILNRGMGFWTELRNQLATKHINEMRLRERLPLANVYLQCGKENIFMRVLRKYGYSVGEVSADLNSSPVNGLNGYFNINQLMADSILIDTVRLGLKSDADRIAYSVQVCNNKKNPQYVFNALLNGALEERGTYIKANIYDEANKLGIGVGVRATMEDKGIQLSLMDREAVLGYKRFTVNDGNYVFLGDDRRVRADVRLRATDGTGILLTTNNDNEEALQDITLSLNHFNLEKLFSVLPYMPEVSGTLNGDFHAIQTKESLSISSAVSVTDLVYQQSPMGNLSSEFVYMPKSDGGHYIDGTLSQNDIQVGHLSGTYNSGHGGKLDATLLLERLPLSIVNGFIPQRLFGLNGYAEGEFVIKGPVSKPLINGEVYLDSAHVFSDPYGVTLRFANDPVRIVNSHLLFENFEVFAHNDSPLNISGEFDFSNPDRMRMDMRMRATKYEIINSKENYRSEVFGKVFVNFNGRMSGELSNLNMRGKLDVLDATDMTYVLRDSPLSTDNQMEELVSFTNFAENKAETINRPALTGFNMDLSMSIDPNAHILCALNADKSNYIDLMGGGNLRMRYTPVNGLRLTGRYTLNNGEMKYSLPVIPLKTFTIKDGSYIEFTGDPMNPRLNITATEITKASVTTNGSDGRIVEFECGVVVTKTLKNMGLEFTIDAPQDMTVSNQLNTMGSDERGKLAVTMLTTGMYLADGNTSSFSMNNALSAFLQSQINNITGNALRTLDLSFGLDNVTDASGNMHTDYSFKFAKRLWSNRLRIIVGGKVSSGSDAGRRDNSFFDNVSLEYRLNQGSTRYMQLFYNRDSYDWLEGDIGKYGFGFIWRRKLRHFRDIFRLKVPEEVVLPATPDSLSKEKKNGE</sequence>
<dbReference type="GO" id="GO:0009306">
    <property type="term" value="P:protein secretion"/>
    <property type="evidence" value="ECO:0007669"/>
    <property type="project" value="InterPro"/>
</dbReference>
<gene>
    <name evidence="7" type="ORF">HMPREF1991_02172</name>
</gene>
<keyword evidence="4 5" id="KW-0472">Membrane</keyword>
<keyword evidence="2 5" id="KW-0812">Transmembrane</keyword>
<reference evidence="7 8" key="1">
    <citation type="submission" date="2013-08" db="EMBL/GenBank/DDBJ databases">
        <authorList>
            <person name="Weinstock G."/>
            <person name="Sodergren E."/>
            <person name="Wylie T."/>
            <person name="Fulton L."/>
            <person name="Fulton R."/>
            <person name="Fronick C."/>
            <person name="O'Laughlin M."/>
            <person name="Godfrey J."/>
            <person name="Miner T."/>
            <person name="Herter B."/>
            <person name="Appelbaum E."/>
            <person name="Cordes M."/>
            <person name="Lek S."/>
            <person name="Wollam A."/>
            <person name="Pepin K.H."/>
            <person name="Palsikar V.B."/>
            <person name="Mitreva M."/>
            <person name="Wilson R.K."/>
        </authorList>
    </citation>
    <scope>NUCLEOTIDE SEQUENCE [LARGE SCALE GENOMIC DNA]</scope>
    <source>
        <strain evidence="7 8">ATCC 15930</strain>
    </source>
</reference>
<dbReference type="InterPro" id="IPR007452">
    <property type="entry name" value="TamB_C"/>
</dbReference>
<dbReference type="eggNOG" id="COG2911">
    <property type="taxonomic scope" value="Bacteria"/>
</dbReference>
<feature type="transmembrane region" description="Helical" evidence="5">
    <location>
        <begin position="7"/>
        <end position="27"/>
    </location>
</feature>